<proteinExistence type="predicted"/>
<evidence type="ECO:0000313" key="1">
    <source>
        <dbReference type="EMBL" id="APX88484.1"/>
    </source>
</evidence>
<protein>
    <submittedName>
        <fullName evidence="1">Uncharacterized protein</fullName>
    </submittedName>
</protein>
<dbReference type="Proteomes" id="UP000187266">
    <property type="component" value="Chromosome"/>
</dbReference>
<dbReference type="RefSeq" id="WP_076978509.1">
    <property type="nucleotide sequence ID" value="NZ_CP019124.1"/>
</dbReference>
<keyword evidence="2" id="KW-1185">Reference proteome</keyword>
<gene>
    <name evidence="1" type="ORF">BV394_01025</name>
</gene>
<sequence>MFKAIHNYRENGGIIDRSTEPDRRPYERLLGEFTGLRKTPVCAREFDEKAVRRTARARKVRLAEG</sequence>
<accession>A0A2M9DGZ2</accession>
<accession>A0A1U7DER5</accession>
<organism evidence="1 2">
    <name type="scientific">Brevirhabdus pacifica</name>
    <dbReference type="NCBI Taxonomy" id="1267768"/>
    <lineage>
        <taxon>Bacteria</taxon>
        <taxon>Pseudomonadati</taxon>
        <taxon>Pseudomonadota</taxon>
        <taxon>Alphaproteobacteria</taxon>
        <taxon>Rhodobacterales</taxon>
        <taxon>Paracoccaceae</taxon>
        <taxon>Brevirhabdus</taxon>
    </lineage>
</organism>
<name>A0A1U7DER5_9RHOB</name>
<dbReference type="AlphaFoldDB" id="A0A1U7DER5"/>
<dbReference type="EMBL" id="CP019124">
    <property type="protein sequence ID" value="APX88484.1"/>
    <property type="molecule type" value="Genomic_DNA"/>
</dbReference>
<reference evidence="1 2" key="1">
    <citation type="submission" date="2017-01" db="EMBL/GenBank/DDBJ databases">
        <title>Genomic analysis of Xuhuaishuia manganoxidans DY6-4.</title>
        <authorList>
            <person name="Wang X."/>
        </authorList>
    </citation>
    <scope>NUCLEOTIDE SEQUENCE [LARGE SCALE GENOMIC DNA]</scope>
    <source>
        <strain evidence="1 2">DY6-4</strain>
    </source>
</reference>
<evidence type="ECO:0000313" key="2">
    <source>
        <dbReference type="Proteomes" id="UP000187266"/>
    </source>
</evidence>